<dbReference type="Pfam" id="PF13240">
    <property type="entry name" value="Zn_Ribbon_1"/>
    <property type="match status" value="1"/>
</dbReference>
<keyword evidence="1" id="KW-1133">Transmembrane helix</keyword>
<dbReference type="OrthoDB" id="2837961at2"/>
<dbReference type="EMBL" id="WJNG01000019">
    <property type="protein sequence ID" value="MRH44869.1"/>
    <property type="molecule type" value="Genomic_DNA"/>
</dbReference>
<evidence type="ECO:0000313" key="3">
    <source>
        <dbReference type="EMBL" id="MRH44869.1"/>
    </source>
</evidence>
<keyword evidence="1" id="KW-0812">Transmembrane</keyword>
<feature type="transmembrane region" description="Helical" evidence="1">
    <location>
        <begin position="233"/>
        <end position="260"/>
    </location>
</feature>
<keyword evidence="4" id="KW-1185">Reference proteome</keyword>
<dbReference type="InterPro" id="IPR026870">
    <property type="entry name" value="Zinc_ribbon_dom"/>
</dbReference>
<feature type="transmembrane region" description="Helical" evidence="1">
    <location>
        <begin position="200"/>
        <end position="221"/>
    </location>
</feature>
<protein>
    <submittedName>
        <fullName evidence="3">Zinc-ribbon domain-containing protein</fullName>
    </submittedName>
</protein>
<evidence type="ECO:0000259" key="2">
    <source>
        <dbReference type="Pfam" id="PF13240"/>
    </source>
</evidence>
<proteinExistence type="predicted"/>
<comment type="caution">
    <text evidence="3">The sequence shown here is derived from an EMBL/GenBank/DDBJ whole genome shotgun (WGS) entry which is preliminary data.</text>
</comment>
<feature type="transmembrane region" description="Helical" evidence="1">
    <location>
        <begin position="95"/>
        <end position="116"/>
    </location>
</feature>
<feature type="domain" description="Zinc-ribbon" evidence="2">
    <location>
        <begin position="2"/>
        <end position="24"/>
    </location>
</feature>
<name>A0A6A8DM85_9BACI</name>
<dbReference type="Proteomes" id="UP000799092">
    <property type="component" value="Unassembled WGS sequence"/>
</dbReference>
<feature type="transmembrane region" description="Helical" evidence="1">
    <location>
        <begin position="131"/>
        <end position="159"/>
    </location>
</feature>
<keyword evidence="1" id="KW-0472">Membrane</keyword>
<organism evidence="3 4">
    <name type="scientific">Aquibacillus halophilus</name>
    <dbReference type="NCBI Taxonomy" id="930132"/>
    <lineage>
        <taxon>Bacteria</taxon>
        <taxon>Bacillati</taxon>
        <taxon>Bacillota</taxon>
        <taxon>Bacilli</taxon>
        <taxon>Bacillales</taxon>
        <taxon>Bacillaceae</taxon>
        <taxon>Aquibacillus</taxon>
    </lineage>
</organism>
<evidence type="ECO:0000313" key="4">
    <source>
        <dbReference type="Proteomes" id="UP000799092"/>
    </source>
</evidence>
<accession>A0A6A8DM85</accession>
<dbReference type="RefSeq" id="WP_153738467.1">
    <property type="nucleotide sequence ID" value="NZ_WJNG01000019.1"/>
</dbReference>
<evidence type="ECO:0000256" key="1">
    <source>
        <dbReference type="SAM" id="Phobius"/>
    </source>
</evidence>
<dbReference type="AlphaFoldDB" id="A0A6A8DM85"/>
<gene>
    <name evidence="3" type="ORF">GH741_19655</name>
</gene>
<reference evidence="3" key="1">
    <citation type="submission" date="2019-11" db="EMBL/GenBank/DDBJ databases">
        <authorList>
            <person name="Li J."/>
        </authorList>
    </citation>
    <scope>NUCLEOTIDE SEQUENCE</scope>
    <source>
        <strain evidence="3">B6B</strain>
    </source>
</reference>
<sequence length="268" mass="29873">MYCTQCGSTIDKNARFCGECGAKLGSIEAKDDSRMQAQNDQESSVQAEMVVTDGGIENNEFLEKGNTVMQKFFGFVSKSVKGPMKASRKVTEADLISVIIIHILFALTLSLFIYFMSKSFSNTFFFGLGEIPFIFVVVTLFFFIILYLAVYTGVIYGIAKIMRVKTNYIQVMVRLGVFIVIPVVLILLAILFYFISATTFSFILFGIAVCLFFVSSFLTIFSVMEDSSVGLDVYYGVILTIIAVSLIVFIIGDSIMGSFFDQMLFQLL</sequence>
<feature type="transmembrane region" description="Helical" evidence="1">
    <location>
        <begin position="171"/>
        <end position="194"/>
    </location>
</feature>